<evidence type="ECO:0000313" key="3">
    <source>
        <dbReference type="Proteomes" id="UP001059617"/>
    </source>
</evidence>
<proteinExistence type="predicted"/>
<keyword evidence="3" id="KW-1185">Reference proteome</keyword>
<sequence length="260" mass="27293">MDLTEAMYAATRKPPPTSIDVDAIIAGERRRSRRIHRVTAVAAVAAVAVGAVVVPRLHEGAPQTVQQPPLPCLVRSPTAVVTADPEPSPVSATESCGAAVVRLSAAVTAVVTRELPGLTLLNPDLSPLPVIVAKDQGLCCGYTASFRIGEDEFRYAGLSVTIMDSRESNFAPMEARCPTPGQAGNDCTLTTDPATGSVRMVVRKYHPGGTLSGFEVHSIHPDGTHVLVNGGSTQIERVPPPFTEGQMIAIAEAPELTAYP</sequence>
<keyword evidence="1" id="KW-1133">Transmembrane helix</keyword>
<gene>
    <name evidence="2" type="ORF">Dfulv_47870</name>
</gene>
<keyword evidence="1" id="KW-0472">Membrane</keyword>
<feature type="transmembrane region" description="Helical" evidence="1">
    <location>
        <begin position="38"/>
        <end position="57"/>
    </location>
</feature>
<organism evidence="2 3">
    <name type="scientific">Dactylosporangium fulvum</name>
    <dbReference type="NCBI Taxonomy" id="53359"/>
    <lineage>
        <taxon>Bacteria</taxon>
        <taxon>Bacillati</taxon>
        <taxon>Actinomycetota</taxon>
        <taxon>Actinomycetes</taxon>
        <taxon>Micromonosporales</taxon>
        <taxon>Micromonosporaceae</taxon>
        <taxon>Dactylosporangium</taxon>
    </lineage>
</organism>
<reference evidence="2" key="1">
    <citation type="submission" date="2021-04" db="EMBL/GenBank/DDBJ databases">
        <authorList>
            <person name="Hartkoorn R.C."/>
            <person name="Beaudoing E."/>
            <person name="Hot D."/>
        </authorList>
    </citation>
    <scope>NUCLEOTIDE SEQUENCE</scope>
    <source>
        <strain evidence="2">NRRL B-16292</strain>
    </source>
</reference>
<reference evidence="2" key="2">
    <citation type="submission" date="2022-09" db="EMBL/GenBank/DDBJ databases">
        <title>Biosynthetic gene clusters of Dactylosporangioum fulvum.</title>
        <authorList>
            <person name="Caradec T."/>
        </authorList>
    </citation>
    <scope>NUCLEOTIDE SEQUENCE</scope>
    <source>
        <strain evidence="2">NRRL B-16292</strain>
    </source>
</reference>
<name>A0ABY5W0U7_9ACTN</name>
<keyword evidence="1" id="KW-0812">Transmembrane</keyword>
<accession>A0ABY5W0U7</accession>
<protein>
    <submittedName>
        <fullName evidence="2">Uncharacterized protein</fullName>
    </submittedName>
</protein>
<dbReference type="RefSeq" id="WP_259860436.1">
    <property type="nucleotide sequence ID" value="NZ_BAAAST010000114.1"/>
</dbReference>
<dbReference type="EMBL" id="CP073720">
    <property type="protein sequence ID" value="UWP82664.1"/>
    <property type="molecule type" value="Genomic_DNA"/>
</dbReference>
<dbReference type="Proteomes" id="UP001059617">
    <property type="component" value="Chromosome"/>
</dbReference>
<evidence type="ECO:0000313" key="2">
    <source>
        <dbReference type="EMBL" id="UWP82664.1"/>
    </source>
</evidence>
<evidence type="ECO:0000256" key="1">
    <source>
        <dbReference type="SAM" id="Phobius"/>
    </source>
</evidence>